<feature type="compositionally biased region" description="Basic and acidic residues" evidence="1">
    <location>
        <begin position="42"/>
        <end position="59"/>
    </location>
</feature>
<feature type="transmembrane region" description="Helical" evidence="2">
    <location>
        <begin position="69"/>
        <end position="87"/>
    </location>
</feature>
<evidence type="ECO:0000313" key="3">
    <source>
        <dbReference type="EMBL" id="MDM7832318.1"/>
    </source>
</evidence>
<reference evidence="3 4" key="1">
    <citation type="submission" date="2023-06" db="EMBL/GenBank/DDBJ databases">
        <title>Cellulomonas sp. MW9 Whole genome sequence.</title>
        <authorList>
            <person name="Park S."/>
        </authorList>
    </citation>
    <scope>NUCLEOTIDE SEQUENCE [LARGE SCALE GENOMIC DNA]</scope>
    <source>
        <strain evidence="3 4">MW9</strain>
    </source>
</reference>
<dbReference type="Proteomes" id="UP001321453">
    <property type="component" value="Unassembled WGS sequence"/>
</dbReference>
<comment type="caution">
    <text evidence="3">The sequence shown here is derived from an EMBL/GenBank/DDBJ whole genome shotgun (WGS) entry which is preliminary data.</text>
</comment>
<keyword evidence="4" id="KW-1185">Reference proteome</keyword>
<sequence>MSTMGGGMNAAGGGMNAAGGGMNAAGSGTNVAGGSGRRADRRRGVDDRDPCSPEAMRDEIRANARTERALIGIGLISLAASAAVLVLRGTVA</sequence>
<dbReference type="RefSeq" id="WP_289447746.1">
    <property type="nucleotide sequence ID" value="NZ_JAUCGR010000003.1"/>
</dbReference>
<keyword evidence="2" id="KW-0812">Transmembrane</keyword>
<name>A0ABT7S9L5_9CELL</name>
<keyword evidence="2" id="KW-0472">Membrane</keyword>
<evidence type="ECO:0000313" key="4">
    <source>
        <dbReference type="Proteomes" id="UP001321453"/>
    </source>
</evidence>
<evidence type="ECO:0000256" key="2">
    <source>
        <dbReference type="SAM" id="Phobius"/>
    </source>
</evidence>
<gene>
    <name evidence="3" type="ORF">QRT05_13320</name>
</gene>
<proteinExistence type="predicted"/>
<dbReference type="EMBL" id="JAUCGR010000003">
    <property type="protein sequence ID" value="MDM7832318.1"/>
    <property type="molecule type" value="Genomic_DNA"/>
</dbReference>
<accession>A0ABT7S9L5</accession>
<feature type="compositionally biased region" description="Gly residues" evidence="1">
    <location>
        <begin position="1"/>
        <end position="23"/>
    </location>
</feature>
<evidence type="ECO:0000256" key="1">
    <source>
        <dbReference type="SAM" id="MobiDB-lite"/>
    </source>
</evidence>
<keyword evidence="2" id="KW-1133">Transmembrane helix</keyword>
<organism evidence="3 4">
    <name type="scientific">Cellulomonas edaphi</name>
    <dbReference type="NCBI Taxonomy" id="3053468"/>
    <lineage>
        <taxon>Bacteria</taxon>
        <taxon>Bacillati</taxon>
        <taxon>Actinomycetota</taxon>
        <taxon>Actinomycetes</taxon>
        <taxon>Micrococcales</taxon>
        <taxon>Cellulomonadaceae</taxon>
        <taxon>Cellulomonas</taxon>
    </lineage>
</organism>
<feature type="region of interest" description="Disordered" evidence="1">
    <location>
        <begin position="1"/>
        <end position="59"/>
    </location>
</feature>
<protein>
    <submittedName>
        <fullName evidence="3">Uncharacterized protein</fullName>
    </submittedName>
</protein>